<accession>A0AAW7HHC4</accession>
<name>A0AAW7HHC4_9PSED</name>
<gene>
    <name evidence="1" type="ORF">LU674_014650</name>
</gene>
<proteinExistence type="predicted"/>
<reference evidence="1" key="1">
    <citation type="submission" date="2023-06" db="EMBL/GenBank/DDBJ databases">
        <title>MBL-encoding genomic islands in Pseudomonas spp. in Poland.</title>
        <authorList>
            <person name="Urbanowicz P."/>
            <person name="Izdebski R."/>
            <person name="Biedrzycka M."/>
            <person name="Gniadkowski M."/>
        </authorList>
    </citation>
    <scope>NUCLEOTIDE SEQUENCE</scope>
    <source>
        <strain evidence="1">NMI5768_13</strain>
    </source>
</reference>
<sequence>MPTSLLAYGQSLVLLPLHPLFSFFQALTLPAACTPSRPTSATRQAYVLNMIA</sequence>
<comment type="caution">
    <text evidence="1">The sequence shown here is derived from an EMBL/GenBank/DDBJ whole genome shotgun (WGS) entry which is preliminary data.</text>
</comment>
<evidence type="ECO:0000313" key="1">
    <source>
        <dbReference type="EMBL" id="MDM3953556.1"/>
    </source>
</evidence>
<dbReference type="RefSeq" id="WP_010953684.1">
    <property type="nucleotide sequence ID" value="NZ_CP128540.1"/>
</dbReference>
<dbReference type="GeneID" id="83680642"/>
<evidence type="ECO:0000313" key="2">
    <source>
        <dbReference type="Proteomes" id="UP001165439"/>
    </source>
</evidence>
<protein>
    <submittedName>
        <fullName evidence="1">Uncharacterized protein</fullName>
    </submittedName>
</protein>
<dbReference type="Proteomes" id="UP001165439">
    <property type="component" value="Unassembled WGS sequence"/>
</dbReference>
<dbReference type="EMBL" id="JAJSRF020000001">
    <property type="protein sequence ID" value="MDM3953556.1"/>
    <property type="molecule type" value="Genomic_DNA"/>
</dbReference>
<dbReference type="AlphaFoldDB" id="A0AAW7HHC4"/>
<organism evidence="1 2">
    <name type="scientific">Pseudomonas alloputida</name>
    <dbReference type="NCBI Taxonomy" id="1940621"/>
    <lineage>
        <taxon>Bacteria</taxon>
        <taxon>Pseudomonadati</taxon>
        <taxon>Pseudomonadota</taxon>
        <taxon>Gammaproteobacteria</taxon>
        <taxon>Pseudomonadales</taxon>
        <taxon>Pseudomonadaceae</taxon>
        <taxon>Pseudomonas</taxon>
    </lineage>
</organism>